<evidence type="ECO:0000313" key="1">
    <source>
        <dbReference type="EMBL" id="OPX47079.1"/>
    </source>
</evidence>
<protein>
    <recommendedName>
        <fullName evidence="3">Lipoprotein</fullName>
    </recommendedName>
</protein>
<dbReference type="AlphaFoldDB" id="A0A1V4ST80"/>
<gene>
    <name evidence="1" type="ORF">CLTHE_23180</name>
</gene>
<dbReference type="PROSITE" id="PS51257">
    <property type="entry name" value="PROKAR_LIPOPROTEIN"/>
    <property type="match status" value="1"/>
</dbReference>
<sequence>MKKWVLGVAILSSIVFVGCRDSDGLTRSEKKSMEKTSELENSIEVNLEDKEYIKIKSSYGEEVRVELSKSTDSGNSIKILEEVLDKKNNEVEVKEDKASNKDEWYELYIEAKDISTKRIFQRENN</sequence>
<reference evidence="1 2" key="1">
    <citation type="submission" date="2016-02" db="EMBL/GenBank/DDBJ databases">
        <title>Genome sequence of Clostridium thermobutyricum DSM 4928.</title>
        <authorList>
            <person name="Poehlein A."/>
            <person name="Daniel R."/>
        </authorList>
    </citation>
    <scope>NUCLEOTIDE SEQUENCE [LARGE SCALE GENOMIC DNA]</scope>
    <source>
        <strain evidence="1 2">DSM 4928</strain>
    </source>
</reference>
<name>A0A1V4ST80_9CLOT</name>
<evidence type="ECO:0008006" key="3">
    <source>
        <dbReference type="Google" id="ProtNLM"/>
    </source>
</evidence>
<comment type="caution">
    <text evidence="1">The sequence shown here is derived from an EMBL/GenBank/DDBJ whole genome shotgun (WGS) entry which is preliminary data.</text>
</comment>
<dbReference type="Proteomes" id="UP000191448">
    <property type="component" value="Unassembled WGS sequence"/>
</dbReference>
<accession>A0A1V4ST80</accession>
<proteinExistence type="predicted"/>
<dbReference type="RefSeq" id="WP_080023565.1">
    <property type="nucleotide sequence ID" value="NZ_LTAY01000059.1"/>
</dbReference>
<evidence type="ECO:0000313" key="2">
    <source>
        <dbReference type="Proteomes" id="UP000191448"/>
    </source>
</evidence>
<organism evidence="1 2">
    <name type="scientific">Clostridium thermobutyricum DSM 4928</name>
    <dbReference type="NCBI Taxonomy" id="1121339"/>
    <lineage>
        <taxon>Bacteria</taxon>
        <taxon>Bacillati</taxon>
        <taxon>Bacillota</taxon>
        <taxon>Clostridia</taxon>
        <taxon>Eubacteriales</taxon>
        <taxon>Clostridiaceae</taxon>
        <taxon>Clostridium</taxon>
    </lineage>
</organism>
<dbReference type="EMBL" id="LTAY01000059">
    <property type="protein sequence ID" value="OPX47079.1"/>
    <property type="molecule type" value="Genomic_DNA"/>
</dbReference>